<keyword evidence="6" id="KW-0325">Glycoprotein</keyword>
<feature type="region of interest" description="Disordered" evidence="13">
    <location>
        <begin position="505"/>
        <end position="537"/>
    </location>
</feature>
<dbReference type="SUPFAM" id="SSF49899">
    <property type="entry name" value="Concanavalin A-like lectins/glucanases"/>
    <property type="match status" value="1"/>
</dbReference>
<keyword evidence="6" id="KW-0654">Proteoglycan</keyword>
<feature type="domain" description="Laminin G" evidence="16">
    <location>
        <begin position="86"/>
        <end position="256"/>
    </location>
</feature>
<dbReference type="GO" id="GO:0001525">
    <property type="term" value="P:angiogenesis"/>
    <property type="evidence" value="ECO:0007669"/>
    <property type="project" value="UniProtKB-KW"/>
</dbReference>
<dbReference type="SMART" id="SM00294">
    <property type="entry name" value="4.1m"/>
    <property type="match status" value="1"/>
</dbReference>
<comment type="subcellular location">
    <subcellularLocation>
        <location evidence="11">Presynaptic cell membrane</location>
        <topology evidence="11">Single-pass type I membrane protein</topology>
    </subcellularLocation>
</comment>
<gene>
    <name evidence="17" type="primary">NRXN3</name>
</gene>
<dbReference type="InterPro" id="IPR013320">
    <property type="entry name" value="ConA-like_dom_sf"/>
</dbReference>
<dbReference type="GO" id="GO:0042734">
    <property type="term" value="C:presynaptic membrane"/>
    <property type="evidence" value="ECO:0007669"/>
    <property type="project" value="UniProtKB-SubCell"/>
</dbReference>
<dbReference type="InterPro" id="IPR050372">
    <property type="entry name" value="Neurexin-related_CASP"/>
</dbReference>
<keyword evidence="8" id="KW-0770">Synapse</keyword>
<keyword evidence="5" id="KW-0130">Cell adhesion</keyword>
<feature type="signal peptide" evidence="15">
    <location>
        <begin position="1"/>
        <end position="35"/>
    </location>
</feature>
<dbReference type="GO" id="GO:0007155">
    <property type="term" value="P:cell adhesion"/>
    <property type="evidence" value="ECO:0007669"/>
    <property type="project" value="UniProtKB-KW"/>
</dbReference>
<dbReference type="CDD" id="cd00110">
    <property type="entry name" value="LamG"/>
    <property type="match status" value="1"/>
</dbReference>
<evidence type="ECO:0000256" key="6">
    <source>
        <dbReference type="ARBA" id="ARBA00022974"/>
    </source>
</evidence>
<evidence type="ECO:0000256" key="7">
    <source>
        <dbReference type="ARBA" id="ARBA00022989"/>
    </source>
</evidence>
<keyword evidence="7 14" id="KW-1133">Transmembrane helix</keyword>
<evidence type="ECO:0000256" key="12">
    <source>
        <dbReference type="PROSITE-ProRule" id="PRU00122"/>
    </source>
</evidence>
<keyword evidence="3 15" id="KW-0732">Signal</keyword>
<dbReference type="SMART" id="SM00282">
    <property type="entry name" value="LamG"/>
    <property type="match status" value="1"/>
</dbReference>
<keyword evidence="4" id="KW-0677">Repeat</keyword>
<evidence type="ECO:0000313" key="18">
    <source>
        <dbReference type="Proteomes" id="UP000002254"/>
    </source>
</evidence>
<evidence type="ECO:0000256" key="15">
    <source>
        <dbReference type="SAM" id="SignalP"/>
    </source>
</evidence>
<reference evidence="17 18" key="1">
    <citation type="journal article" date="2005" name="Nature">
        <title>Genome sequence, comparative analysis and haplotype structure of the domestic dog.</title>
        <authorList>
            <consortium name="Broad Sequencing Platform"/>
            <person name="Lindblad-Toh K."/>
            <person name="Wade C.M."/>
            <person name="Mikkelsen T.S."/>
            <person name="Karlsson E.K."/>
            <person name="Jaffe D.B."/>
            <person name="Kamal M."/>
            <person name="Clamp M."/>
            <person name="Chang J.L."/>
            <person name="Kulbokas E.J. III"/>
            <person name="Zody M.C."/>
            <person name="Mauceli E."/>
            <person name="Xie X."/>
            <person name="Breen M."/>
            <person name="Wayne R.K."/>
            <person name="Ostrander E.A."/>
            <person name="Ponting C.P."/>
            <person name="Galibert F."/>
            <person name="Smith D.R."/>
            <person name="DeJong P.J."/>
            <person name="Kirkness E."/>
            <person name="Alvarez P."/>
            <person name="Biagi T."/>
            <person name="Brockman W."/>
            <person name="Butler J."/>
            <person name="Chin C.W."/>
            <person name="Cook A."/>
            <person name="Cuff J."/>
            <person name="Daly M.J."/>
            <person name="DeCaprio D."/>
            <person name="Gnerre S."/>
            <person name="Grabherr M."/>
            <person name="Kellis M."/>
            <person name="Kleber M."/>
            <person name="Bardeleben C."/>
            <person name="Goodstadt L."/>
            <person name="Heger A."/>
            <person name="Hitte C."/>
            <person name="Kim L."/>
            <person name="Koepfli K.P."/>
            <person name="Parker H.G."/>
            <person name="Pollinger J.P."/>
            <person name="Searle S.M."/>
            <person name="Sutter N.B."/>
            <person name="Thomas R."/>
            <person name="Webber C."/>
            <person name="Baldwin J."/>
            <person name="Abebe A."/>
            <person name="Abouelleil A."/>
            <person name="Aftuck L."/>
            <person name="Ait-Zahra M."/>
            <person name="Aldredge T."/>
            <person name="Allen N."/>
            <person name="An P."/>
            <person name="Anderson S."/>
            <person name="Antoine C."/>
            <person name="Arachchi H."/>
            <person name="Aslam A."/>
            <person name="Ayotte L."/>
            <person name="Bachantsang P."/>
            <person name="Barry A."/>
            <person name="Bayul T."/>
            <person name="Benamara M."/>
            <person name="Berlin A."/>
            <person name="Bessette D."/>
            <person name="Blitshteyn B."/>
            <person name="Bloom T."/>
            <person name="Blye J."/>
            <person name="Boguslavskiy L."/>
            <person name="Bonnet C."/>
            <person name="Boukhgalter B."/>
            <person name="Brown A."/>
            <person name="Cahill P."/>
            <person name="Calixte N."/>
            <person name="Camarata J."/>
            <person name="Cheshatsang Y."/>
            <person name="Chu J."/>
            <person name="Citroen M."/>
            <person name="Collymore A."/>
            <person name="Cooke P."/>
            <person name="Dawoe T."/>
            <person name="Daza R."/>
            <person name="Decktor K."/>
            <person name="DeGray S."/>
            <person name="Dhargay N."/>
            <person name="Dooley K."/>
            <person name="Dooley K."/>
            <person name="Dorje P."/>
            <person name="Dorjee K."/>
            <person name="Dorris L."/>
            <person name="Duffey N."/>
            <person name="Dupes A."/>
            <person name="Egbiremolen O."/>
            <person name="Elong R."/>
            <person name="Falk J."/>
            <person name="Farina A."/>
            <person name="Faro S."/>
            <person name="Ferguson D."/>
            <person name="Ferreira P."/>
            <person name="Fisher S."/>
            <person name="FitzGerald M."/>
            <person name="Foley K."/>
            <person name="Foley C."/>
            <person name="Franke A."/>
            <person name="Friedrich D."/>
            <person name="Gage D."/>
            <person name="Garber M."/>
            <person name="Gearin G."/>
            <person name="Giannoukos G."/>
            <person name="Goode T."/>
            <person name="Goyette A."/>
            <person name="Graham J."/>
            <person name="Grandbois E."/>
            <person name="Gyaltsen K."/>
            <person name="Hafez N."/>
            <person name="Hagopian D."/>
            <person name="Hagos B."/>
            <person name="Hall J."/>
            <person name="Healy C."/>
            <person name="Hegarty R."/>
            <person name="Honan T."/>
            <person name="Horn A."/>
            <person name="Houde N."/>
            <person name="Hughes L."/>
            <person name="Hunnicutt L."/>
            <person name="Husby M."/>
            <person name="Jester B."/>
            <person name="Jones C."/>
            <person name="Kamat A."/>
            <person name="Kanga B."/>
            <person name="Kells C."/>
            <person name="Khazanovich D."/>
            <person name="Kieu A.C."/>
            <person name="Kisner P."/>
            <person name="Kumar M."/>
            <person name="Lance K."/>
            <person name="Landers T."/>
            <person name="Lara M."/>
            <person name="Lee W."/>
            <person name="Leger J.P."/>
            <person name="Lennon N."/>
            <person name="Leuper L."/>
            <person name="LeVine S."/>
            <person name="Liu J."/>
            <person name="Liu X."/>
            <person name="Lokyitsang Y."/>
            <person name="Lokyitsang T."/>
            <person name="Lui A."/>
            <person name="Macdonald J."/>
            <person name="Major J."/>
            <person name="Marabella R."/>
            <person name="Maru K."/>
            <person name="Matthews C."/>
            <person name="McDonough S."/>
            <person name="Mehta T."/>
            <person name="Meldrim J."/>
            <person name="Melnikov A."/>
            <person name="Meneus L."/>
            <person name="Mihalev A."/>
            <person name="Mihova T."/>
            <person name="Miller K."/>
            <person name="Mittelman R."/>
            <person name="Mlenga V."/>
            <person name="Mulrain L."/>
            <person name="Munson G."/>
            <person name="Navidi A."/>
            <person name="Naylor J."/>
            <person name="Nguyen T."/>
            <person name="Nguyen N."/>
            <person name="Nguyen C."/>
            <person name="Nguyen T."/>
            <person name="Nicol R."/>
            <person name="Norbu N."/>
            <person name="Norbu C."/>
            <person name="Novod N."/>
            <person name="Nyima T."/>
            <person name="Olandt P."/>
            <person name="O'Neill B."/>
            <person name="O'Neill K."/>
            <person name="Osman S."/>
            <person name="Oyono L."/>
            <person name="Patti C."/>
            <person name="Perrin D."/>
            <person name="Phunkhang P."/>
            <person name="Pierre F."/>
            <person name="Priest M."/>
            <person name="Rachupka A."/>
            <person name="Raghuraman S."/>
            <person name="Rameau R."/>
            <person name="Ray V."/>
            <person name="Raymond C."/>
            <person name="Rege F."/>
            <person name="Rise C."/>
            <person name="Rogers J."/>
            <person name="Rogov P."/>
            <person name="Sahalie J."/>
            <person name="Settipalli S."/>
            <person name="Sharpe T."/>
            <person name="Shea T."/>
            <person name="Sheehan M."/>
            <person name="Sherpa N."/>
            <person name="Shi J."/>
            <person name="Shih D."/>
            <person name="Sloan J."/>
            <person name="Smith C."/>
            <person name="Sparrow T."/>
            <person name="Stalker J."/>
            <person name="Stange-Thomann N."/>
            <person name="Stavropoulos S."/>
            <person name="Stone C."/>
            <person name="Stone S."/>
            <person name="Sykes S."/>
            <person name="Tchuinga P."/>
            <person name="Tenzing P."/>
            <person name="Tesfaye S."/>
            <person name="Thoulutsang D."/>
            <person name="Thoulutsang Y."/>
            <person name="Topham K."/>
            <person name="Topping I."/>
            <person name="Tsamla T."/>
            <person name="Vassiliev H."/>
            <person name="Venkataraman V."/>
            <person name="Vo A."/>
            <person name="Wangchuk T."/>
            <person name="Wangdi T."/>
            <person name="Weiand M."/>
            <person name="Wilkinson J."/>
            <person name="Wilson A."/>
            <person name="Yadav S."/>
            <person name="Yang S."/>
            <person name="Yang X."/>
            <person name="Young G."/>
            <person name="Yu Q."/>
            <person name="Zainoun J."/>
            <person name="Zembek L."/>
            <person name="Zimmer A."/>
            <person name="Lander E.S."/>
        </authorList>
    </citation>
    <scope>NUCLEOTIDE SEQUENCE [LARGE SCALE GENOMIC DNA]</scope>
    <source>
        <strain evidence="17">Boxer</strain>
    </source>
</reference>
<dbReference type="PROSITE" id="PS50025">
    <property type="entry name" value="LAM_G_DOMAIN"/>
    <property type="match status" value="1"/>
</dbReference>
<evidence type="ECO:0000256" key="10">
    <source>
        <dbReference type="ARBA" id="ARBA00023207"/>
    </source>
</evidence>
<dbReference type="Pfam" id="PF01034">
    <property type="entry name" value="Syndecan"/>
    <property type="match status" value="1"/>
</dbReference>
<dbReference type="InterPro" id="IPR003585">
    <property type="entry name" value="Neurexin-like"/>
</dbReference>
<evidence type="ECO:0000256" key="14">
    <source>
        <dbReference type="SAM" id="Phobius"/>
    </source>
</evidence>
<feature type="region of interest" description="Disordered" evidence="13">
    <location>
        <begin position="41"/>
        <end position="65"/>
    </location>
</feature>
<organism evidence="17 18">
    <name type="scientific">Canis lupus familiaris</name>
    <name type="common">Dog</name>
    <name type="synonym">Canis familiaris</name>
    <dbReference type="NCBI Taxonomy" id="9615"/>
    <lineage>
        <taxon>Eukaryota</taxon>
        <taxon>Metazoa</taxon>
        <taxon>Chordata</taxon>
        <taxon>Craniata</taxon>
        <taxon>Vertebrata</taxon>
        <taxon>Euteleostomi</taxon>
        <taxon>Mammalia</taxon>
        <taxon>Eutheria</taxon>
        <taxon>Laurasiatheria</taxon>
        <taxon>Carnivora</taxon>
        <taxon>Caniformia</taxon>
        <taxon>Canidae</taxon>
        <taxon>Canis</taxon>
    </lineage>
</organism>
<comment type="similarity">
    <text evidence="1">Belongs to the neurexin family.</text>
</comment>
<keyword evidence="10" id="KW-0357">Heparan sulfate</keyword>
<accession>A0A8P0NIP2</accession>
<comment type="caution">
    <text evidence="12">Lacks conserved residue(s) required for the propagation of feature annotation.</text>
</comment>
<name>A0A8P0NIP2_CANLF</name>
<evidence type="ECO:0000256" key="11">
    <source>
        <dbReference type="ARBA" id="ARBA00035005"/>
    </source>
</evidence>
<evidence type="ECO:0000256" key="13">
    <source>
        <dbReference type="SAM" id="MobiDB-lite"/>
    </source>
</evidence>
<evidence type="ECO:0000256" key="4">
    <source>
        <dbReference type="ARBA" id="ARBA00022737"/>
    </source>
</evidence>
<sequence length="537" mass="58687">MHLRIRARRSPPRRPAWTLGIWSLFWGCIVSSVWSSSNVASSSSSSSSPGSHSQHEHHFHGSKHHSVPISIYRSPVSLRGGGHAGATYIFGKSGGLILYTWPANDRPSTRSDRLAVGFSTTVKDGILVRIDSAPGLGDFLQLHIEQGKIGVVFNIGTVDISIKEERTPVNDGKYHVVRFTRNGGNATLQVDNWPVNEHYPTGRQLTIFNTQAQIAIGGKDKGRLFQGQLSGLYYDGLKVLNMAAENNPNIKINGSVRLVGEVPSILGTTQTTSMPPEMSTTVMETTTTMATTTTRKNRSTASIQPTSDDLVSSAECSSDDEDFIECEPSTDKSLSTSIFEGGYKAHAPKWESKDFRPNKVSETSRTTTTSLSPELIRFTASSSSGMVPKLPAGKMNNRDLKPQPDLVLLPLPTAYELDSTKLKSPLITSPMFRNVPTANPTEPGVRRVPGASEVIRESSSTTGMVVGIVAAAALCILILLYAMYKYRNRDEGSYQVDETRNYISNSAQSNGTLIKEKQQSSKSGHKKQKNKDKEYYV</sequence>
<reference evidence="17" key="2">
    <citation type="submission" date="2025-08" db="UniProtKB">
        <authorList>
            <consortium name="Ensembl"/>
        </authorList>
    </citation>
    <scope>IDENTIFICATION</scope>
</reference>
<dbReference type="PANTHER" id="PTHR15036">
    <property type="entry name" value="PIKACHURIN-LIKE PROTEIN"/>
    <property type="match status" value="1"/>
</dbReference>
<keyword evidence="2 14" id="KW-0812">Transmembrane</keyword>
<feature type="transmembrane region" description="Helical" evidence="14">
    <location>
        <begin position="464"/>
        <end position="484"/>
    </location>
</feature>
<feature type="region of interest" description="Disordered" evidence="13">
    <location>
        <begin position="290"/>
        <end position="314"/>
    </location>
</feature>
<feature type="chain" id="PRO_5035853971" evidence="15">
    <location>
        <begin position="36"/>
        <end position="537"/>
    </location>
</feature>
<evidence type="ECO:0000256" key="3">
    <source>
        <dbReference type="ARBA" id="ARBA00022729"/>
    </source>
</evidence>
<proteinExistence type="inferred from homology"/>
<dbReference type="FunFam" id="2.60.120.200:FF:000003">
    <property type="entry name" value="neurexin-1 isoform X1"/>
    <property type="match status" value="1"/>
</dbReference>
<feature type="compositionally biased region" description="Basic residues" evidence="13">
    <location>
        <begin position="55"/>
        <end position="65"/>
    </location>
</feature>
<dbReference type="Proteomes" id="UP000002254">
    <property type="component" value="Chromosome 8"/>
</dbReference>
<dbReference type="Ensembl" id="ENSCAFT00000027323.5">
    <property type="protein sequence ID" value="ENSCAFP00000025410.5"/>
    <property type="gene ID" value="ENSCAFG00000058867.1"/>
</dbReference>
<feature type="compositionally biased region" description="Polar residues" evidence="13">
    <location>
        <begin position="299"/>
        <end position="314"/>
    </location>
</feature>
<evidence type="ECO:0000313" key="17">
    <source>
        <dbReference type="Ensembl" id="ENSCAFP00000025410.5"/>
    </source>
</evidence>
<dbReference type="Pfam" id="PF02210">
    <property type="entry name" value="Laminin_G_2"/>
    <property type="match status" value="1"/>
</dbReference>
<evidence type="ECO:0000259" key="16">
    <source>
        <dbReference type="PROSITE" id="PS50025"/>
    </source>
</evidence>
<dbReference type="InterPro" id="IPR001791">
    <property type="entry name" value="Laminin_G"/>
</dbReference>
<evidence type="ECO:0000256" key="5">
    <source>
        <dbReference type="ARBA" id="ARBA00022889"/>
    </source>
</evidence>
<dbReference type="OrthoDB" id="9734718at2759"/>
<feature type="compositionally biased region" description="Low complexity" evidence="13">
    <location>
        <begin position="41"/>
        <end position="52"/>
    </location>
</feature>
<dbReference type="InterPro" id="IPR027789">
    <property type="entry name" value="Syndecan/Neurexin_dom"/>
</dbReference>
<evidence type="ECO:0000256" key="2">
    <source>
        <dbReference type="ARBA" id="ARBA00022692"/>
    </source>
</evidence>
<keyword evidence="9 14" id="KW-0472">Membrane</keyword>
<dbReference type="Gene3D" id="2.60.120.200">
    <property type="match status" value="1"/>
</dbReference>
<evidence type="ECO:0000256" key="9">
    <source>
        <dbReference type="ARBA" id="ARBA00023136"/>
    </source>
</evidence>
<dbReference type="PANTHER" id="PTHR15036:SF57">
    <property type="entry name" value="NEUREXIN-3"/>
    <property type="match status" value="1"/>
</dbReference>
<protein>
    <submittedName>
        <fullName evidence="17">Neurexin 3</fullName>
    </submittedName>
</protein>
<evidence type="ECO:0000256" key="8">
    <source>
        <dbReference type="ARBA" id="ARBA00023018"/>
    </source>
</evidence>
<evidence type="ECO:0000256" key="1">
    <source>
        <dbReference type="ARBA" id="ARBA00010241"/>
    </source>
</evidence>
<dbReference type="AlphaFoldDB" id="A0A8P0NIP2"/>